<dbReference type="RefSeq" id="WP_165805689.1">
    <property type="nucleotide sequence ID" value="NZ_CP045927.1"/>
</dbReference>
<dbReference type="Proteomes" id="UP000646308">
    <property type="component" value="Unassembled WGS sequence"/>
</dbReference>
<dbReference type="PIRSF" id="PIRSF024865">
    <property type="entry name" value="UCP024865"/>
    <property type="match status" value="1"/>
</dbReference>
<evidence type="ECO:0000313" key="2">
    <source>
        <dbReference type="Proteomes" id="UP000646308"/>
    </source>
</evidence>
<protein>
    <recommendedName>
        <fullName evidence="3">Phage tail protein</fullName>
    </recommendedName>
</protein>
<evidence type="ECO:0008006" key="3">
    <source>
        <dbReference type="Google" id="ProtNLM"/>
    </source>
</evidence>
<name>A0AAW9Z0S0_9STAP</name>
<accession>A0AAW9Z0S0</accession>
<dbReference type="EMBL" id="WMFL01000089">
    <property type="protein sequence ID" value="NJI03691.1"/>
    <property type="molecule type" value="Genomic_DNA"/>
</dbReference>
<gene>
    <name evidence="1" type="ORF">GLV84_12695</name>
</gene>
<organism evidence="1 2">
    <name type="scientific">Staphylococcus agnetis</name>
    <dbReference type="NCBI Taxonomy" id="985762"/>
    <lineage>
        <taxon>Bacteria</taxon>
        <taxon>Bacillati</taxon>
        <taxon>Bacillota</taxon>
        <taxon>Bacilli</taxon>
        <taxon>Bacillales</taxon>
        <taxon>Staphylococcaceae</taxon>
        <taxon>Staphylococcus</taxon>
    </lineage>
</organism>
<evidence type="ECO:0000313" key="1">
    <source>
        <dbReference type="EMBL" id="NJI03691.1"/>
    </source>
</evidence>
<sequence>MTEFNPITTLNINDQEVEAKATFLFDKVAKKFAQDNEDKDGKKVTTPGFTAIYNGILERDTDAIADFWECATAYLGKNAPSREDIELALFKVIEDKQDTIELLQGALDVMNNSGFFKQKSRLFWVQMNEAPNMAKEDDKEMTKSGIKFMKDNFKEIMGSEPYSTIQK</sequence>
<dbReference type="GeneID" id="57691902"/>
<reference evidence="1" key="1">
    <citation type="submission" date="2019-11" db="EMBL/GenBank/DDBJ databases">
        <title>Whole genome comparisons of Staphylococcus agnetis isolates from cattle and chickens.</title>
        <authorList>
            <person name="Rhoads D."/>
            <person name="Shwani A."/>
            <person name="Adkins P."/>
            <person name="Calcutt M."/>
            <person name="Middleton J."/>
        </authorList>
    </citation>
    <scope>NUCLEOTIDE SEQUENCE</scope>
    <source>
        <strain evidence="1">1387</strain>
    </source>
</reference>
<dbReference type="AlphaFoldDB" id="A0AAW9Z0S0"/>
<proteinExistence type="predicted"/>
<comment type="caution">
    <text evidence="1">The sequence shown here is derived from an EMBL/GenBank/DDBJ whole genome shotgun (WGS) entry which is preliminary data.</text>
</comment>
<dbReference type="InterPro" id="IPR024410">
    <property type="entry name" value="Phage_TAC_12"/>
</dbReference>
<dbReference type="Pfam" id="PF12363">
    <property type="entry name" value="Phage_TAC_12"/>
    <property type="match status" value="1"/>
</dbReference>